<name>A0A4Y9ABU9_9BACI</name>
<protein>
    <submittedName>
        <fullName evidence="2">Uncharacterized protein</fullName>
    </submittedName>
</protein>
<proteinExistence type="predicted"/>
<feature type="compositionally biased region" description="Basic and acidic residues" evidence="1">
    <location>
        <begin position="123"/>
        <end position="133"/>
    </location>
</feature>
<evidence type="ECO:0000313" key="2">
    <source>
        <dbReference type="EMBL" id="TFJ92782.1"/>
    </source>
</evidence>
<organism evidence="2 3">
    <name type="scientific">Lentibacillus salicampi</name>
    <dbReference type="NCBI Taxonomy" id="175306"/>
    <lineage>
        <taxon>Bacteria</taxon>
        <taxon>Bacillati</taxon>
        <taxon>Bacillota</taxon>
        <taxon>Bacilli</taxon>
        <taxon>Bacillales</taxon>
        <taxon>Bacillaceae</taxon>
        <taxon>Lentibacillus</taxon>
    </lineage>
</organism>
<keyword evidence="3" id="KW-1185">Reference proteome</keyword>
<accession>A0A4Y9ABU9</accession>
<gene>
    <name evidence="2" type="ORF">E4U82_10280</name>
</gene>
<dbReference type="EMBL" id="SRHY01000015">
    <property type="protein sequence ID" value="TFJ92782.1"/>
    <property type="molecule type" value="Genomic_DNA"/>
</dbReference>
<evidence type="ECO:0000256" key="1">
    <source>
        <dbReference type="SAM" id="MobiDB-lite"/>
    </source>
</evidence>
<reference evidence="2 3" key="1">
    <citation type="submission" date="2019-03" db="EMBL/GenBank/DDBJ databases">
        <title>Genome sequence of Lentibacillus salicampi ATCC BAA-719.</title>
        <authorList>
            <person name="Maclea K.S."/>
            <person name="Simoes Junior M."/>
        </authorList>
    </citation>
    <scope>NUCLEOTIDE SEQUENCE [LARGE SCALE GENOMIC DNA]</scope>
    <source>
        <strain evidence="2 3">ATCC BAA-719</strain>
    </source>
</reference>
<evidence type="ECO:0000313" key="3">
    <source>
        <dbReference type="Proteomes" id="UP000298484"/>
    </source>
</evidence>
<sequence length="168" mass="19355">MIQLQCVISSIKCNGQEISGGRNQPLFISIIETFSHEGAYKNFVRRCPLFRIHFDYKGEQEAEERKNRQKGGVIGRRAKKSAEERRNRQKSGRIGRRGGVIGRRAKESAEERKNRQKSGRIGRRAEESAEERKNRQKSGRIGRRAEESAEERKSRPGCIIKLRKVGFD</sequence>
<feature type="compositionally biased region" description="Basic and acidic residues" evidence="1">
    <location>
        <begin position="143"/>
        <end position="154"/>
    </location>
</feature>
<feature type="compositionally biased region" description="Basic residues" evidence="1">
    <location>
        <begin position="87"/>
        <end position="96"/>
    </location>
</feature>
<comment type="caution">
    <text evidence="2">The sequence shown here is derived from an EMBL/GenBank/DDBJ whole genome shotgun (WGS) entry which is preliminary data.</text>
</comment>
<dbReference type="AlphaFoldDB" id="A0A4Y9ABU9"/>
<dbReference type="Proteomes" id="UP000298484">
    <property type="component" value="Unassembled WGS sequence"/>
</dbReference>
<feature type="region of interest" description="Disordered" evidence="1">
    <location>
        <begin position="60"/>
        <end position="168"/>
    </location>
</feature>
<feature type="compositionally biased region" description="Basic and acidic residues" evidence="1">
    <location>
        <begin position="104"/>
        <end position="113"/>
    </location>
</feature>